<protein>
    <submittedName>
        <fullName evidence="1">Uncharacterized protein</fullName>
    </submittedName>
</protein>
<accession>B2WQ27</accession>
<evidence type="ECO:0000313" key="2">
    <source>
        <dbReference type="Proteomes" id="UP000001471"/>
    </source>
</evidence>
<dbReference type="HOGENOM" id="CLU_2484444_0_0_1"/>
<reference evidence="2" key="1">
    <citation type="journal article" date="2013" name="G3 (Bethesda)">
        <title>Comparative genomics of a plant-pathogenic fungus, Pyrenophora tritici-repentis, reveals transduplication and the impact of repeat elements on pathogenicity and population divergence.</title>
        <authorList>
            <person name="Manning V.A."/>
            <person name="Pandelova I."/>
            <person name="Dhillon B."/>
            <person name="Wilhelm L.J."/>
            <person name="Goodwin S.B."/>
            <person name="Berlin A.M."/>
            <person name="Figueroa M."/>
            <person name="Freitag M."/>
            <person name="Hane J.K."/>
            <person name="Henrissat B."/>
            <person name="Holman W.H."/>
            <person name="Kodira C.D."/>
            <person name="Martin J."/>
            <person name="Oliver R.P."/>
            <person name="Robbertse B."/>
            <person name="Schackwitz W."/>
            <person name="Schwartz D.C."/>
            <person name="Spatafora J.W."/>
            <person name="Turgeon B.G."/>
            <person name="Yandava C."/>
            <person name="Young S."/>
            <person name="Zhou S."/>
            <person name="Zeng Q."/>
            <person name="Grigoriev I.V."/>
            <person name="Ma L.-J."/>
            <person name="Ciuffetti L.M."/>
        </authorList>
    </citation>
    <scope>NUCLEOTIDE SEQUENCE [LARGE SCALE GENOMIC DNA]</scope>
    <source>
        <strain evidence="2">Pt-1C-BFP</strain>
    </source>
</reference>
<dbReference type="AlphaFoldDB" id="B2WQ27"/>
<gene>
    <name evidence="1" type="ORF">PTRG_12095</name>
</gene>
<proteinExistence type="predicted"/>
<evidence type="ECO:0000313" key="1">
    <source>
        <dbReference type="EMBL" id="EDU46243.1"/>
    </source>
</evidence>
<sequence>MNPVSGISKLVRLALNAEGKSCGDYGDGDLHSSYLLIAKKKRRRRKMSVGDCIAAYGTKFRGQDLSADGRRNGKVGAGFGGGGCQVG</sequence>
<name>B2WQ27_PYRTR</name>
<dbReference type="Proteomes" id="UP000001471">
    <property type="component" value="Unassembled WGS sequence"/>
</dbReference>
<dbReference type="InParanoid" id="B2WQ27"/>
<organism evidence="1 2">
    <name type="scientific">Pyrenophora tritici-repentis (strain Pt-1C-BFP)</name>
    <name type="common">Wheat tan spot fungus</name>
    <name type="synonym">Drechslera tritici-repentis</name>
    <dbReference type="NCBI Taxonomy" id="426418"/>
    <lineage>
        <taxon>Eukaryota</taxon>
        <taxon>Fungi</taxon>
        <taxon>Dikarya</taxon>
        <taxon>Ascomycota</taxon>
        <taxon>Pezizomycotina</taxon>
        <taxon>Dothideomycetes</taxon>
        <taxon>Pleosporomycetidae</taxon>
        <taxon>Pleosporales</taxon>
        <taxon>Pleosporineae</taxon>
        <taxon>Pleosporaceae</taxon>
        <taxon>Pyrenophora</taxon>
    </lineage>
</organism>
<dbReference type="EMBL" id="DS231643">
    <property type="protein sequence ID" value="EDU46243.1"/>
    <property type="molecule type" value="Genomic_DNA"/>
</dbReference>